<proteinExistence type="inferred from homology"/>
<dbReference type="PANTHER" id="PTHR10458">
    <property type="entry name" value="PEPTIDE DEFORMYLASE"/>
    <property type="match status" value="1"/>
</dbReference>
<evidence type="ECO:0000313" key="5">
    <source>
        <dbReference type="Proteomes" id="UP001158576"/>
    </source>
</evidence>
<evidence type="ECO:0000256" key="3">
    <source>
        <dbReference type="RuleBase" id="RU362111"/>
    </source>
</evidence>
<evidence type="ECO:0000313" key="4">
    <source>
        <dbReference type="EMBL" id="CAG5107431.1"/>
    </source>
</evidence>
<dbReference type="NCBIfam" id="TIGR00079">
    <property type="entry name" value="pept_deformyl"/>
    <property type="match status" value="1"/>
</dbReference>
<keyword evidence="3" id="KW-0479">Metal-binding</keyword>
<dbReference type="SUPFAM" id="SSF56420">
    <property type="entry name" value="Peptide deformylase"/>
    <property type="match status" value="1"/>
</dbReference>
<keyword evidence="3" id="KW-0648">Protein biosynthesis</keyword>
<protein>
    <recommendedName>
        <fullName evidence="2 3">Peptide deformylase</fullName>
        <ecNumber evidence="2 3">3.5.1.88</ecNumber>
    </recommendedName>
</protein>
<dbReference type="PANTHER" id="PTHR10458:SF22">
    <property type="entry name" value="PEPTIDE DEFORMYLASE"/>
    <property type="match status" value="1"/>
</dbReference>
<gene>
    <name evidence="4" type="ORF">OKIOD_LOCUS12082</name>
</gene>
<keyword evidence="3" id="KW-0378">Hydrolase</keyword>
<evidence type="ECO:0000256" key="2">
    <source>
        <dbReference type="ARBA" id="ARBA00012175"/>
    </source>
</evidence>
<sequence>MQSVAREFDALGLAAPQIGIHQRIILLTLQNGREKVFVNPQIVGKSTKVVPSIEGCLSVPALVASVPRHESIRLKAFDYSNGEEILQDFQGDDSFCLQHEIDHLDGVLFLDRVEDKEAIGVSNFLRIRAGERKIVDELVQQSEKLPQTIALTSVISFFLALSISAATN</sequence>
<dbReference type="Proteomes" id="UP001158576">
    <property type="component" value="Chromosome 1"/>
</dbReference>
<accession>A0ABN7T093</accession>
<dbReference type="Gene3D" id="3.90.45.10">
    <property type="entry name" value="Peptide deformylase"/>
    <property type="match status" value="1"/>
</dbReference>
<dbReference type="InterPro" id="IPR036821">
    <property type="entry name" value="Peptide_deformylase_sf"/>
</dbReference>
<dbReference type="EMBL" id="OU015566">
    <property type="protein sequence ID" value="CAG5107431.1"/>
    <property type="molecule type" value="Genomic_DNA"/>
</dbReference>
<dbReference type="HAMAP" id="MF_00163">
    <property type="entry name" value="Pep_deformylase"/>
    <property type="match status" value="1"/>
</dbReference>
<comment type="function">
    <text evidence="3">Removes the formyl group from the N-terminal Met of newly synthesized proteins.</text>
</comment>
<dbReference type="EC" id="3.5.1.88" evidence="2 3"/>
<comment type="catalytic activity">
    <reaction evidence="3">
        <text>N-terminal N-formyl-L-methionyl-[peptide] + H2O = N-terminal L-methionyl-[peptide] + formate</text>
        <dbReference type="Rhea" id="RHEA:24420"/>
        <dbReference type="Rhea" id="RHEA-COMP:10639"/>
        <dbReference type="Rhea" id="RHEA-COMP:10640"/>
        <dbReference type="ChEBI" id="CHEBI:15377"/>
        <dbReference type="ChEBI" id="CHEBI:15740"/>
        <dbReference type="ChEBI" id="CHEBI:49298"/>
        <dbReference type="ChEBI" id="CHEBI:64731"/>
        <dbReference type="EC" id="3.5.1.88"/>
    </reaction>
</comment>
<dbReference type="CDD" id="cd00487">
    <property type="entry name" value="Pep_deformylase"/>
    <property type="match status" value="1"/>
</dbReference>
<name>A0ABN7T093_OIKDI</name>
<dbReference type="InterPro" id="IPR023635">
    <property type="entry name" value="Peptide_deformylase"/>
</dbReference>
<keyword evidence="5" id="KW-1185">Reference proteome</keyword>
<evidence type="ECO:0000256" key="1">
    <source>
        <dbReference type="ARBA" id="ARBA00010759"/>
    </source>
</evidence>
<organism evidence="4 5">
    <name type="scientific">Oikopleura dioica</name>
    <name type="common">Tunicate</name>
    <dbReference type="NCBI Taxonomy" id="34765"/>
    <lineage>
        <taxon>Eukaryota</taxon>
        <taxon>Metazoa</taxon>
        <taxon>Chordata</taxon>
        <taxon>Tunicata</taxon>
        <taxon>Appendicularia</taxon>
        <taxon>Copelata</taxon>
        <taxon>Oikopleuridae</taxon>
        <taxon>Oikopleura</taxon>
    </lineage>
</organism>
<comment type="similarity">
    <text evidence="1 3">Belongs to the polypeptide deformylase family.</text>
</comment>
<dbReference type="Pfam" id="PF01327">
    <property type="entry name" value="Pep_deformylase"/>
    <property type="match status" value="1"/>
</dbReference>
<reference evidence="4 5" key="1">
    <citation type="submission" date="2021-04" db="EMBL/GenBank/DDBJ databases">
        <authorList>
            <person name="Bliznina A."/>
        </authorList>
    </citation>
    <scope>NUCLEOTIDE SEQUENCE [LARGE SCALE GENOMIC DNA]</scope>
</reference>
<dbReference type="PRINTS" id="PR01576">
    <property type="entry name" value="PDEFORMYLASE"/>
</dbReference>